<dbReference type="PRINTS" id="PR00723">
    <property type="entry name" value="SUBTILISIN"/>
</dbReference>
<dbReference type="GO" id="GO:0004252">
    <property type="term" value="F:serine-type endopeptidase activity"/>
    <property type="evidence" value="ECO:0007669"/>
    <property type="project" value="UniProtKB-UniRule"/>
</dbReference>
<evidence type="ECO:0000256" key="3">
    <source>
        <dbReference type="ARBA" id="ARBA00022801"/>
    </source>
</evidence>
<evidence type="ECO:0000256" key="1">
    <source>
        <dbReference type="ARBA" id="ARBA00011073"/>
    </source>
</evidence>
<evidence type="ECO:0000256" key="2">
    <source>
        <dbReference type="ARBA" id="ARBA00022670"/>
    </source>
</evidence>
<reference evidence="7" key="1">
    <citation type="journal article" date="2011" name="Environ. Microbiol.">
        <title>Time-series analyses of Monterey Bay coastal microbial picoplankton using a 'genome proxy' microarray.</title>
        <authorList>
            <person name="Rich V.I."/>
            <person name="Pham V.D."/>
            <person name="Eppley J."/>
            <person name="Shi Y."/>
            <person name="DeLong E.F."/>
        </authorList>
    </citation>
    <scope>NUCLEOTIDE SEQUENCE</scope>
</reference>
<sequence length="542" mass="58522">MGSAHAELVWLLLQDKISPKGRVISWDLSRHTYDVREQDFPVRKDYIREIEEIGVRVRITSRWINAVSVDASEYQKIQLSKLKFIKSIIPVRRLPKPDKRNGQPLPAGRTAYGNDYYGNSYEQLAQVNVIPLHQMGFRGAGIRIAILDNGFHYREHPAFLNGLRVVAERDFINSDAIVSDEVGQPYTGDEDRSSQNIHGAQVLSIMAGNDIGSFVGVAPDAEYILAKTEDNGSEYPIEEDRWVAGLEWADSLGADVVNSSLGYNLWDDGSGYNYDDLDGTTALTSVAATLGVKRGLVIVVAAGNEGLSSWHYITAPADADGVTSVGSIALNTGYESQIRISTTSSRGPTADGRIKPDLVAPGQGVVVADIRSGGYIRNNGTSFAAPIVSGISALILQINPDLEPNQVLSMLRGSAIDLGDSGADTVYGWGLVNALGASGLHMPVPQSTELNAPSPNPVTGEINQVFFPANIAEPTNVSLYVFDVGGSLVFRQENYFLSGVYQATNGAPAWRLDNSLANGIYFYKLAAGQKTINGTLAIAREK</sequence>
<evidence type="ECO:0000256" key="5">
    <source>
        <dbReference type="PROSITE-ProRule" id="PRU01240"/>
    </source>
</evidence>
<dbReference type="Pfam" id="PF13585">
    <property type="entry name" value="CHU_C"/>
    <property type="match status" value="1"/>
</dbReference>
<keyword evidence="2 5" id="KW-0645">Protease</keyword>
<dbReference type="InterPro" id="IPR050131">
    <property type="entry name" value="Peptidase_S8_subtilisin-like"/>
</dbReference>
<dbReference type="GO" id="GO:0006508">
    <property type="term" value="P:proteolysis"/>
    <property type="evidence" value="ECO:0007669"/>
    <property type="project" value="UniProtKB-KW"/>
</dbReference>
<accession>E0XSX0</accession>
<feature type="active site" description="Charge relay system" evidence="5">
    <location>
        <position position="198"/>
    </location>
</feature>
<comment type="similarity">
    <text evidence="1 5">Belongs to the peptidase S8 family.</text>
</comment>
<feature type="domain" description="Peptidase S8/S53" evidence="6">
    <location>
        <begin position="139"/>
        <end position="430"/>
    </location>
</feature>
<dbReference type="InterPro" id="IPR026444">
    <property type="entry name" value="Secre_tail"/>
</dbReference>
<dbReference type="Gene3D" id="3.40.50.200">
    <property type="entry name" value="Peptidase S8/S53 domain"/>
    <property type="match status" value="1"/>
</dbReference>
<evidence type="ECO:0000313" key="7">
    <source>
        <dbReference type="EMBL" id="ADI17511.1"/>
    </source>
</evidence>
<keyword evidence="4 5" id="KW-0720">Serine protease</keyword>
<dbReference type="PROSITE" id="PS00138">
    <property type="entry name" value="SUBTILASE_SER"/>
    <property type="match status" value="1"/>
</dbReference>
<dbReference type="PANTHER" id="PTHR43806">
    <property type="entry name" value="PEPTIDASE S8"/>
    <property type="match status" value="1"/>
</dbReference>
<dbReference type="InterPro" id="IPR000209">
    <property type="entry name" value="Peptidase_S8/S53_dom"/>
</dbReference>
<dbReference type="AlphaFoldDB" id="E0XSX0"/>
<dbReference type="EMBL" id="GU474867">
    <property type="protein sequence ID" value="ADI17511.1"/>
    <property type="molecule type" value="Genomic_DNA"/>
</dbReference>
<proteinExistence type="inferred from homology"/>
<dbReference type="PANTHER" id="PTHR43806:SF67">
    <property type="entry name" value="EGF-LIKE DOMAIN-CONTAINING PROTEIN"/>
    <property type="match status" value="1"/>
</dbReference>
<dbReference type="InterPro" id="IPR036852">
    <property type="entry name" value="Peptidase_S8/S53_dom_sf"/>
</dbReference>
<name>E0XSX0_9BACT</name>
<dbReference type="PROSITE" id="PS51892">
    <property type="entry name" value="SUBTILASE"/>
    <property type="match status" value="1"/>
</dbReference>
<dbReference type="SUPFAM" id="SSF52743">
    <property type="entry name" value="Subtilisin-like"/>
    <property type="match status" value="1"/>
</dbReference>
<dbReference type="InterPro" id="IPR015500">
    <property type="entry name" value="Peptidase_S8_subtilisin-rel"/>
</dbReference>
<dbReference type="NCBIfam" id="TIGR04183">
    <property type="entry name" value="Por_Secre_tail"/>
    <property type="match status" value="1"/>
</dbReference>
<protein>
    <submittedName>
        <fullName evidence="7">Subtilisin-like serine proteases</fullName>
    </submittedName>
</protein>
<organism evidence="7">
    <name type="scientific">uncultured bacterium HF0130_06E03</name>
    <dbReference type="NCBI Taxonomy" id="710813"/>
    <lineage>
        <taxon>Bacteria</taxon>
        <taxon>environmental samples</taxon>
    </lineage>
</organism>
<dbReference type="Pfam" id="PF00082">
    <property type="entry name" value="Peptidase_S8"/>
    <property type="match status" value="1"/>
</dbReference>
<keyword evidence="3 5" id="KW-0378">Hydrolase</keyword>
<feature type="active site" description="Charge relay system" evidence="5">
    <location>
        <position position="148"/>
    </location>
</feature>
<dbReference type="InterPro" id="IPR023828">
    <property type="entry name" value="Peptidase_S8_Ser-AS"/>
</dbReference>
<evidence type="ECO:0000259" key="6">
    <source>
        <dbReference type="Pfam" id="PF00082"/>
    </source>
</evidence>
<evidence type="ECO:0000256" key="4">
    <source>
        <dbReference type="ARBA" id="ARBA00022825"/>
    </source>
</evidence>
<feature type="active site" description="Charge relay system" evidence="5">
    <location>
        <position position="382"/>
    </location>
</feature>